<organism evidence="4 5">
    <name type="scientific">Diacronema lutheri</name>
    <name type="common">Unicellular marine alga</name>
    <name type="synonym">Monochrysis lutheri</name>
    <dbReference type="NCBI Taxonomy" id="2081491"/>
    <lineage>
        <taxon>Eukaryota</taxon>
        <taxon>Haptista</taxon>
        <taxon>Haptophyta</taxon>
        <taxon>Pavlovophyceae</taxon>
        <taxon>Pavlovales</taxon>
        <taxon>Pavlovaceae</taxon>
        <taxon>Diacronema</taxon>
    </lineage>
</organism>
<dbReference type="Pfam" id="PF21530">
    <property type="entry name" value="Pif1_2B_dom"/>
    <property type="match status" value="1"/>
</dbReference>
<dbReference type="InterPro" id="IPR051055">
    <property type="entry name" value="PIF1_helicase"/>
</dbReference>
<name>A0A8J5XUH3_DIALT</name>
<dbReference type="Proteomes" id="UP000751190">
    <property type="component" value="Unassembled WGS sequence"/>
</dbReference>
<dbReference type="InterPro" id="IPR027417">
    <property type="entry name" value="P-loop_NTPase"/>
</dbReference>
<dbReference type="OMA" id="VRFCFES"/>
<dbReference type="SUPFAM" id="SSF52540">
    <property type="entry name" value="P-loop containing nucleoside triphosphate hydrolases"/>
    <property type="match status" value="2"/>
</dbReference>
<keyword evidence="1" id="KW-0233">DNA recombination</keyword>
<dbReference type="InterPro" id="IPR049163">
    <property type="entry name" value="Pif1-like_2B_dom"/>
</dbReference>
<dbReference type="GO" id="GO:0006310">
    <property type="term" value="P:DNA recombination"/>
    <property type="evidence" value="ECO:0007669"/>
    <property type="project" value="UniProtKB-KW"/>
</dbReference>
<dbReference type="InterPro" id="IPR010285">
    <property type="entry name" value="DNA_helicase_pif1-like_DEAD"/>
</dbReference>
<feature type="region of interest" description="Disordered" evidence="2">
    <location>
        <begin position="651"/>
        <end position="670"/>
    </location>
</feature>
<evidence type="ECO:0000256" key="1">
    <source>
        <dbReference type="RuleBase" id="RU363044"/>
    </source>
</evidence>
<dbReference type="PANTHER" id="PTHR47642">
    <property type="entry name" value="ATP-DEPENDENT DNA HELICASE"/>
    <property type="match status" value="1"/>
</dbReference>
<comment type="caution">
    <text evidence="4">The sequence shown here is derived from an EMBL/GenBank/DDBJ whole genome shotgun (WGS) entry which is preliminary data.</text>
</comment>
<evidence type="ECO:0000259" key="3">
    <source>
        <dbReference type="SMART" id="SM00382"/>
    </source>
</evidence>
<comment type="cofactor">
    <cofactor evidence="1">
        <name>Mg(2+)</name>
        <dbReference type="ChEBI" id="CHEBI:18420"/>
    </cofactor>
</comment>
<keyword evidence="1" id="KW-0547">Nucleotide-binding</keyword>
<dbReference type="AlphaFoldDB" id="A0A8J5XUH3"/>
<evidence type="ECO:0000313" key="4">
    <source>
        <dbReference type="EMBL" id="KAG8465655.1"/>
    </source>
</evidence>
<dbReference type="PANTHER" id="PTHR47642:SF7">
    <property type="entry name" value="ATP-DEPENDENT DNA HELICASE PIF1"/>
    <property type="match status" value="1"/>
</dbReference>
<proteinExistence type="inferred from homology"/>
<dbReference type="SMART" id="SM00382">
    <property type="entry name" value="AAA"/>
    <property type="match status" value="1"/>
</dbReference>
<keyword evidence="5" id="KW-1185">Reference proteome</keyword>
<comment type="similarity">
    <text evidence="1">Belongs to the helicase family.</text>
</comment>
<sequence length="670" mass="71070">MREARAVSALRTDAVLVQRMCATTGNVEKSKRYHATELLATIDDNGIKGIAVRARAKSTPLFAGDELRGASVIERFVHEGKATLTLPAARAYILISNSDPPALREWLGALAASWRLTPRGLGGPPPAAARGLALAPVARCNVRARDDDERSVDALVDAKRARRLQSEPPLSAEQRAVVSAVLAGGSVFFTGAAGTGKSLVLRELVACLPAETTAVTATTASAAALIGGMTLHAYAGIGNGEREVSQLISSAARRRCDAWRRATVLIVDEVSMLSAELFDKLEHVARAVRGRAEPFGGLQLVLSGDFYQLPPVSTRGGPPARFAFQSRAWAHCKLREVELRQVFRQSDGELVAMLNDVRVGRLTASALATIATCARAAGKGVPGAAAGVRATKLYTHRADCDEVNQRELDALDAPAVVLRAFDSGDGARGASPTALLDGCAARPQLVLKEGAQVLLLRSLAQAEGLTNGSRGVVVRFERGLPAVRFASGAERVVERQPFLVVQDGRCVAVRSQVPLALGWALSIHRSQGLSLDLLEVSVDRAFECGQAYVALSRARSLRGLHVRSFDPTAVRAHPDVVDFHEGIARRAKLEAAAQATAQAEAGTQERNDECASARAGAQLAADGTSARHGATAPQPKGGEAERLRQRLAELRRERAAQEAAEERHTGARGE</sequence>
<dbReference type="CDD" id="cd18037">
    <property type="entry name" value="DEXSc_Pif1_like"/>
    <property type="match status" value="1"/>
</dbReference>
<keyword evidence="1" id="KW-0227">DNA damage</keyword>
<dbReference type="InterPro" id="IPR003593">
    <property type="entry name" value="AAA+_ATPase"/>
</dbReference>
<dbReference type="GO" id="GO:0016787">
    <property type="term" value="F:hydrolase activity"/>
    <property type="evidence" value="ECO:0007669"/>
    <property type="project" value="UniProtKB-KW"/>
</dbReference>
<keyword evidence="1" id="KW-0067">ATP-binding</keyword>
<gene>
    <name evidence="4" type="ORF">KFE25_002962</name>
</gene>
<feature type="region of interest" description="Disordered" evidence="2">
    <location>
        <begin position="620"/>
        <end position="641"/>
    </location>
</feature>
<dbReference type="EMBL" id="JAGTXO010000010">
    <property type="protein sequence ID" value="KAG8465655.1"/>
    <property type="molecule type" value="Genomic_DNA"/>
</dbReference>
<dbReference type="Gene3D" id="3.40.50.300">
    <property type="entry name" value="P-loop containing nucleotide triphosphate hydrolases"/>
    <property type="match status" value="1"/>
</dbReference>
<reference evidence="4" key="1">
    <citation type="submission" date="2021-05" db="EMBL/GenBank/DDBJ databases">
        <title>The genome of the haptophyte Pavlova lutheri (Diacronema luteri, Pavlovales) - a model for lipid biosynthesis in eukaryotic algae.</title>
        <authorList>
            <person name="Hulatt C.J."/>
            <person name="Posewitz M.C."/>
        </authorList>
    </citation>
    <scope>NUCLEOTIDE SEQUENCE</scope>
    <source>
        <strain evidence="4">NIVA-4/92</strain>
    </source>
</reference>
<dbReference type="GO" id="GO:0043139">
    <property type="term" value="F:5'-3' DNA helicase activity"/>
    <property type="evidence" value="ECO:0007669"/>
    <property type="project" value="UniProtKB-EC"/>
</dbReference>
<dbReference type="Pfam" id="PF05970">
    <property type="entry name" value="PIF1"/>
    <property type="match status" value="1"/>
</dbReference>
<dbReference type="GO" id="GO:0006281">
    <property type="term" value="P:DNA repair"/>
    <property type="evidence" value="ECO:0007669"/>
    <property type="project" value="UniProtKB-KW"/>
</dbReference>
<feature type="domain" description="AAA+ ATPase" evidence="3">
    <location>
        <begin position="183"/>
        <end position="408"/>
    </location>
</feature>
<dbReference type="GO" id="GO:0005524">
    <property type="term" value="F:ATP binding"/>
    <property type="evidence" value="ECO:0007669"/>
    <property type="project" value="UniProtKB-KW"/>
</dbReference>
<keyword evidence="1" id="KW-0234">DNA repair</keyword>
<evidence type="ECO:0000256" key="2">
    <source>
        <dbReference type="SAM" id="MobiDB-lite"/>
    </source>
</evidence>
<comment type="catalytic activity">
    <reaction evidence="1">
        <text>ATP + H2O = ADP + phosphate + H(+)</text>
        <dbReference type="Rhea" id="RHEA:13065"/>
        <dbReference type="ChEBI" id="CHEBI:15377"/>
        <dbReference type="ChEBI" id="CHEBI:15378"/>
        <dbReference type="ChEBI" id="CHEBI:30616"/>
        <dbReference type="ChEBI" id="CHEBI:43474"/>
        <dbReference type="ChEBI" id="CHEBI:456216"/>
        <dbReference type="EC" id="5.6.2.3"/>
    </reaction>
</comment>
<dbReference type="OrthoDB" id="272985at2759"/>
<keyword evidence="1" id="KW-0347">Helicase</keyword>
<evidence type="ECO:0000313" key="5">
    <source>
        <dbReference type="Proteomes" id="UP000751190"/>
    </source>
</evidence>
<dbReference type="EC" id="5.6.2.3" evidence="1"/>
<dbReference type="GO" id="GO:0000723">
    <property type="term" value="P:telomere maintenance"/>
    <property type="evidence" value="ECO:0007669"/>
    <property type="project" value="InterPro"/>
</dbReference>
<accession>A0A8J5XUH3</accession>
<keyword evidence="1" id="KW-0378">Hydrolase</keyword>
<protein>
    <recommendedName>
        <fullName evidence="1">ATP-dependent DNA helicase</fullName>
        <ecNumber evidence="1">5.6.2.3</ecNumber>
    </recommendedName>
</protein>
<dbReference type="CDD" id="cd18809">
    <property type="entry name" value="SF1_C_RecD"/>
    <property type="match status" value="1"/>
</dbReference>